<proteinExistence type="predicted"/>
<dbReference type="PROSITE" id="PS50042">
    <property type="entry name" value="CNMP_BINDING_3"/>
    <property type="match status" value="1"/>
</dbReference>
<evidence type="ECO:0000259" key="5">
    <source>
        <dbReference type="PROSITE" id="PS51063"/>
    </source>
</evidence>
<dbReference type="CDD" id="cd00038">
    <property type="entry name" value="CAP_ED"/>
    <property type="match status" value="1"/>
</dbReference>
<organism evidence="6 7">
    <name type="scientific">Formosa sediminum</name>
    <dbReference type="NCBI Taxonomy" id="2594004"/>
    <lineage>
        <taxon>Bacteria</taxon>
        <taxon>Pseudomonadati</taxon>
        <taxon>Bacteroidota</taxon>
        <taxon>Flavobacteriia</taxon>
        <taxon>Flavobacteriales</taxon>
        <taxon>Flavobacteriaceae</taxon>
        <taxon>Formosa</taxon>
    </lineage>
</organism>
<evidence type="ECO:0000256" key="1">
    <source>
        <dbReference type="ARBA" id="ARBA00023015"/>
    </source>
</evidence>
<keyword evidence="3" id="KW-0804">Transcription</keyword>
<dbReference type="InterPro" id="IPR036390">
    <property type="entry name" value="WH_DNA-bd_sf"/>
</dbReference>
<dbReference type="Pfam" id="PF13545">
    <property type="entry name" value="HTH_Crp_2"/>
    <property type="match status" value="1"/>
</dbReference>
<dbReference type="OrthoDB" id="9127033at2"/>
<dbReference type="InterPro" id="IPR000595">
    <property type="entry name" value="cNMP-bd_dom"/>
</dbReference>
<dbReference type="SUPFAM" id="SSF46785">
    <property type="entry name" value="Winged helix' DNA-binding domain"/>
    <property type="match status" value="1"/>
</dbReference>
<dbReference type="CDD" id="cd00092">
    <property type="entry name" value="HTH_CRP"/>
    <property type="match status" value="1"/>
</dbReference>
<dbReference type="EMBL" id="CP041637">
    <property type="protein sequence ID" value="QDO95359.1"/>
    <property type="molecule type" value="Genomic_DNA"/>
</dbReference>
<dbReference type="SMART" id="SM00419">
    <property type="entry name" value="HTH_CRP"/>
    <property type="match status" value="1"/>
</dbReference>
<evidence type="ECO:0000256" key="3">
    <source>
        <dbReference type="ARBA" id="ARBA00023163"/>
    </source>
</evidence>
<dbReference type="Proteomes" id="UP000319209">
    <property type="component" value="Chromosome"/>
</dbReference>
<feature type="domain" description="HTH crp-type" evidence="5">
    <location>
        <begin position="164"/>
        <end position="234"/>
    </location>
</feature>
<dbReference type="GO" id="GO:0003677">
    <property type="term" value="F:DNA binding"/>
    <property type="evidence" value="ECO:0007669"/>
    <property type="project" value="UniProtKB-KW"/>
</dbReference>
<evidence type="ECO:0000256" key="2">
    <source>
        <dbReference type="ARBA" id="ARBA00023125"/>
    </source>
</evidence>
<dbReference type="SMART" id="SM00100">
    <property type="entry name" value="cNMP"/>
    <property type="match status" value="1"/>
</dbReference>
<dbReference type="GO" id="GO:0003700">
    <property type="term" value="F:DNA-binding transcription factor activity"/>
    <property type="evidence" value="ECO:0007669"/>
    <property type="project" value="TreeGrafter"/>
</dbReference>
<dbReference type="PANTHER" id="PTHR24567:SF28">
    <property type="entry name" value="LISTERIOLYSIN REGULATORY PROTEIN"/>
    <property type="match status" value="1"/>
</dbReference>
<keyword evidence="7" id="KW-1185">Reference proteome</keyword>
<evidence type="ECO:0000313" key="6">
    <source>
        <dbReference type="EMBL" id="QDO95359.1"/>
    </source>
</evidence>
<protein>
    <submittedName>
        <fullName evidence="6">Crp/Fnr family transcriptional regulator</fullName>
    </submittedName>
</protein>
<dbReference type="Gene3D" id="2.60.120.10">
    <property type="entry name" value="Jelly Rolls"/>
    <property type="match status" value="1"/>
</dbReference>
<dbReference type="PANTHER" id="PTHR24567">
    <property type="entry name" value="CRP FAMILY TRANSCRIPTIONAL REGULATORY PROTEIN"/>
    <property type="match status" value="1"/>
</dbReference>
<accession>A0A516GV13</accession>
<dbReference type="GO" id="GO:0005829">
    <property type="term" value="C:cytosol"/>
    <property type="evidence" value="ECO:0007669"/>
    <property type="project" value="TreeGrafter"/>
</dbReference>
<keyword evidence="1" id="KW-0805">Transcription regulation</keyword>
<gene>
    <name evidence="6" type="ORF">FNB79_15720</name>
</gene>
<reference evidence="6 7" key="1">
    <citation type="submission" date="2019-07" db="EMBL/GenBank/DDBJ databases">
        <title>Genome sequencing for Formosa sp. PS13.</title>
        <authorList>
            <person name="Park S.-J."/>
        </authorList>
    </citation>
    <scope>NUCLEOTIDE SEQUENCE [LARGE SCALE GENOMIC DNA]</scope>
    <source>
        <strain evidence="6 7">PS13</strain>
    </source>
</reference>
<dbReference type="PRINTS" id="PR00034">
    <property type="entry name" value="HTHCRP"/>
</dbReference>
<dbReference type="InterPro" id="IPR036388">
    <property type="entry name" value="WH-like_DNA-bd_sf"/>
</dbReference>
<name>A0A516GV13_9FLAO</name>
<evidence type="ECO:0000313" key="7">
    <source>
        <dbReference type="Proteomes" id="UP000319209"/>
    </source>
</evidence>
<feature type="domain" description="Cyclic nucleotide-binding" evidence="4">
    <location>
        <begin position="30"/>
        <end position="133"/>
    </location>
</feature>
<evidence type="ECO:0000259" key="4">
    <source>
        <dbReference type="PROSITE" id="PS50042"/>
    </source>
</evidence>
<dbReference type="Pfam" id="PF00027">
    <property type="entry name" value="cNMP_binding"/>
    <property type="match status" value="1"/>
</dbReference>
<dbReference type="InterPro" id="IPR050397">
    <property type="entry name" value="Env_Response_Regulators"/>
</dbReference>
<dbReference type="RefSeq" id="WP_143382265.1">
    <property type="nucleotide sequence ID" value="NZ_CP041637.1"/>
</dbReference>
<dbReference type="InterPro" id="IPR014710">
    <property type="entry name" value="RmlC-like_jellyroll"/>
</dbReference>
<sequence>MALTASHISYQKLTPSGVSCGACTNSSCLIKRNISTLENSNFVNNKSTLQIKKGQQFIIEGAPVSGLYFVKQGKVKVFRTGIHGKEHIVRFANEGEIIGHRGFGTADSYSIGAIALEHTVLCCFSKQVLQDVLFENPHFSYDMMLFYANELNKSEAKVKSLSQMTVRERVADMLLYINRKFGAVNGFLNLPLSRKEYADYTGTSEEQVIRIFSALKKEKLIIARGKKIGISDIEGLKNEISAHNFFLDS</sequence>
<dbReference type="KEGG" id="fop:FNB79_15720"/>
<dbReference type="PROSITE" id="PS51063">
    <property type="entry name" value="HTH_CRP_2"/>
    <property type="match status" value="1"/>
</dbReference>
<dbReference type="AlphaFoldDB" id="A0A516GV13"/>
<dbReference type="InterPro" id="IPR018490">
    <property type="entry name" value="cNMP-bd_dom_sf"/>
</dbReference>
<dbReference type="Gene3D" id="1.10.10.10">
    <property type="entry name" value="Winged helix-like DNA-binding domain superfamily/Winged helix DNA-binding domain"/>
    <property type="match status" value="1"/>
</dbReference>
<dbReference type="SUPFAM" id="SSF51206">
    <property type="entry name" value="cAMP-binding domain-like"/>
    <property type="match status" value="1"/>
</dbReference>
<dbReference type="InterPro" id="IPR012318">
    <property type="entry name" value="HTH_CRP"/>
</dbReference>
<keyword evidence="2" id="KW-0238">DNA-binding</keyword>